<name>A0A1I7F2V2_9PROT</name>
<reference evidence="2 3" key="1">
    <citation type="submission" date="2016-10" db="EMBL/GenBank/DDBJ databases">
        <authorList>
            <person name="de Groot N.N."/>
        </authorList>
    </citation>
    <scope>NUCLEOTIDE SEQUENCE [LARGE SCALE GENOMIC DNA]</scope>
    <source>
        <strain evidence="2 3">Nl14</strain>
    </source>
</reference>
<gene>
    <name evidence="2" type="ORF">SAMN05216417_10178</name>
</gene>
<dbReference type="OrthoDB" id="9946081at2"/>
<keyword evidence="1" id="KW-0732">Signal</keyword>
<evidence type="ECO:0000313" key="3">
    <source>
        <dbReference type="Proteomes" id="UP000182649"/>
    </source>
</evidence>
<feature type="chain" id="PRO_5010235254" evidence="1">
    <location>
        <begin position="23"/>
        <end position="116"/>
    </location>
</feature>
<dbReference type="AlphaFoldDB" id="A0A1I7F2V2"/>
<evidence type="ECO:0000256" key="1">
    <source>
        <dbReference type="SAM" id="SignalP"/>
    </source>
</evidence>
<dbReference type="EMBL" id="FPBZ01000001">
    <property type="protein sequence ID" value="SFU30497.1"/>
    <property type="molecule type" value="Genomic_DNA"/>
</dbReference>
<dbReference type="Proteomes" id="UP000182649">
    <property type="component" value="Unassembled WGS sequence"/>
</dbReference>
<accession>A0A1I7F2V2</accession>
<protein>
    <submittedName>
        <fullName evidence="2">Uncharacterized protein</fullName>
    </submittedName>
</protein>
<evidence type="ECO:0000313" key="2">
    <source>
        <dbReference type="EMBL" id="SFU30497.1"/>
    </source>
</evidence>
<sequence>MRILSLACSAFAFAVMTSVAQAEPAVMKQSEPMRLTAPQMNNITAGGLTVFSYASGNEFSYSRIIDFSITPHPDALIAATCCGRGTIFAGIVFIPHSTRLDSLHGLAHYGLAHLLN</sequence>
<organism evidence="2 3">
    <name type="scientific">Nitrosospira multiformis</name>
    <dbReference type="NCBI Taxonomy" id="1231"/>
    <lineage>
        <taxon>Bacteria</taxon>
        <taxon>Pseudomonadati</taxon>
        <taxon>Pseudomonadota</taxon>
        <taxon>Betaproteobacteria</taxon>
        <taxon>Nitrosomonadales</taxon>
        <taxon>Nitrosomonadaceae</taxon>
        <taxon>Nitrosospira</taxon>
    </lineage>
</organism>
<proteinExistence type="predicted"/>
<feature type="signal peptide" evidence="1">
    <location>
        <begin position="1"/>
        <end position="22"/>
    </location>
</feature>
<dbReference type="RefSeq" id="WP_143104249.1">
    <property type="nucleotide sequence ID" value="NZ_FPBZ01000001.1"/>
</dbReference>